<keyword evidence="3" id="KW-1185">Reference proteome</keyword>
<feature type="non-terminal residue" evidence="2">
    <location>
        <position position="93"/>
    </location>
</feature>
<reference evidence="2 3" key="1">
    <citation type="submission" date="2013-12" db="EMBL/GenBank/DDBJ databases">
        <title>Draft genome of the parsitic nematode Ancylostoma duodenale.</title>
        <authorList>
            <person name="Mitreva M."/>
        </authorList>
    </citation>
    <scope>NUCLEOTIDE SEQUENCE [LARGE SCALE GENOMIC DNA]</scope>
    <source>
        <strain evidence="2 3">Zhejiang</strain>
    </source>
</reference>
<evidence type="ECO:0000313" key="3">
    <source>
        <dbReference type="Proteomes" id="UP000054047"/>
    </source>
</evidence>
<dbReference type="EMBL" id="KN751515">
    <property type="protein sequence ID" value="KIH49902.1"/>
    <property type="molecule type" value="Genomic_DNA"/>
</dbReference>
<feature type="domain" description="SCP" evidence="1">
    <location>
        <begin position="29"/>
        <end position="86"/>
    </location>
</feature>
<dbReference type="InterPro" id="IPR014044">
    <property type="entry name" value="CAP_dom"/>
</dbReference>
<dbReference type="Pfam" id="PF00188">
    <property type="entry name" value="CAP"/>
    <property type="match status" value="1"/>
</dbReference>
<name>A0A0C2CJG3_9BILA</name>
<evidence type="ECO:0000259" key="1">
    <source>
        <dbReference type="Pfam" id="PF00188"/>
    </source>
</evidence>
<dbReference type="Proteomes" id="UP000054047">
    <property type="component" value="Unassembled WGS sequence"/>
</dbReference>
<dbReference type="AlphaFoldDB" id="A0A0C2CJG3"/>
<protein>
    <recommendedName>
        <fullName evidence="1">SCP domain-containing protein</fullName>
    </recommendedName>
</protein>
<organism evidence="2 3">
    <name type="scientific">Ancylostoma duodenale</name>
    <dbReference type="NCBI Taxonomy" id="51022"/>
    <lineage>
        <taxon>Eukaryota</taxon>
        <taxon>Metazoa</taxon>
        <taxon>Ecdysozoa</taxon>
        <taxon>Nematoda</taxon>
        <taxon>Chromadorea</taxon>
        <taxon>Rhabditida</taxon>
        <taxon>Rhabditina</taxon>
        <taxon>Rhabditomorpha</taxon>
        <taxon>Strongyloidea</taxon>
        <taxon>Ancylostomatidae</taxon>
        <taxon>Ancylostomatinae</taxon>
        <taxon>Ancylostoma</taxon>
    </lineage>
</organism>
<evidence type="ECO:0000313" key="2">
    <source>
        <dbReference type="EMBL" id="KIH49902.1"/>
    </source>
</evidence>
<proteinExistence type="predicted"/>
<dbReference type="InterPro" id="IPR035940">
    <property type="entry name" value="CAP_sf"/>
</dbReference>
<dbReference type="Gene3D" id="3.40.33.10">
    <property type="entry name" value="CAP"/>
    <property type="match status" value="1"/>
</dbReference>
<dbReference type="OrthoDB" id="337038at2759"/>
<dbReference type="SUPFAM" id="SSF55797">
    <property type="entry name" value="PR-1-like"/>
    <property type="match status" value="1"/>
</dbReference>
<accession>A0A0C2CJG3</accession>
<feature type="non-terminal residue" evidence="2">
    <location>
        <position position="1"/>
    </location>
</feature>
<sequence length="93" mass="10201">NTKGITHEPVVTVIGTGAQTNDVPLKTMMAIEFWWKQFEESGFGDKPMYTDMIANGGLKYAANILHDETTKVGCAVNTCDKQGVLVIDCRYDG</sequence>
<gene>
    <name evidence="2" type="ORF">ANCDUO_20022</name>
</gene>